<reference evidence="1" key="1">
    <citation type="submission" date="2019-08" db="EMBL/GenBank/DDBJ databases">
        <authorList>
            <person name="Kucharzyk K."/>
            <person name="Murdoch R.W."/>
            <person name="Higgins S."/>
            <person name="Loffler F."/>
        </authorList>
    </citation>
    <scope>NUCLEOTIDE SEQUENCE</scope>
</reference>
<dbReference type="EMBL" id="VSSQ01041221">
    <property type="protein sequence ID" value="MPM94618.1"/>
    <property type="molecule type" value="Genomic_DNA"/>
</dbReference>
<protein>
    <submittedName>
        <fullName evidence="1">Uncharacterized protein</fullName>
    </submittedName>
</protein>
<name>A0A645DZQ4_9ZZZZ</name>
<dbReference type="AlphaFoldDB" id="A0A645DZQ4"/>
<proteinExistence type="predicted"/>
<comment type="caution">
    <text evidence="1">The sequence shown here is derived from an EMBL/GenBank/DDBJ whole genome shotgun (WGS) entry which is preliminary data.</text>
</comment>
<sequence length="73" mass="8706">MKINHLYPVNLMTDKHIHYRLGQLLRFFKSRCVRQFLELSGNIHSHIQTCLMDFLPNRKNNDIFLSDVAMSMN</sequence>
<gene>
    <name evidence="1" type="ORF">SDC9_141766</name>
</gene>
<organism evidence="1">
    <name type="scientific">bioreactor metagenome</name>
    <dbReference type="NCBI Taxonomy" id="1076179"/>
    <lineage>
        <taxon>unclassified sequences</taxon>
        <taxon>metagenomes</taxon>
        <taxon>ecological metagenomes</taxon>
    </lineage>
</organism>
<evidence type="ECO:0000313" key="1">
    <source>
        <dbReference type="EMBL" id="MPM94618.1"/>
    </source>
</evidence>
<accession>A0A645DZQ4</accession>